<accession>A0ABD5V806</accession>
<gene>
    <name evidence="2" type="ORF">ACFQGB_01515</name>
</gene>
<protein>
    <recommendedName>
        <fullName evidence="4">Outer membrane lipoprotein-sorting protein</fullName>
    </recommendedName>
</protein>
<proteinExistence type="predicted"/>
<evidence type="ECO:0000313" key="3">
    <source>
        <dbReference type="Proteomes" id="UP001596395"/>
    </source>
</evidence>
<dbReference type="PROSITE" id="PS51257">
    <property type="entry name" value="PROKAR_LIPOPROTEIN"/>
    <property type="match status" value="1"/>
</dbReference>
<evidence type="ECO:0000313" key="2">
    <source>
        <dbReference type="EMBL" id="MFC6951529.1"/>
    </source>
</evidence>
<dbReference type="Proteomes" id="UP001596395">
    <property type="component" value="Unassembled WGS sequence"/>
</dbReference>
<keyword evidence="3" id="KW-1185">Reference proteome</keyword>
<evidence type="ECO:0000256" key="1">
    <source>
        <dbReference type="SAM" id="MobiDB-lite"/>
    </source>
</evidence>
<dbReference type="AlphaFoldDB" id="A0ABD5V806"/>
<dbReference type="Pfam" id="PF24381">
    <property type="entry name" value="DUF7537"/>
    <property type="match status" value="1"/>
</dbReference>
<comment type="caution">
    <text evidence="2">The sequence shown here is derived from an EMBL/GenBank/DDBJ whole genome shotgun (WGS) entry which is preliminary data.</text>
</comment>
<name>A0ABD5V806_9EURY</name>
<sequence length="397" mass="41260">MDTSRTLLVVAVVAMVALAGCSGGQTTSTAPTANGTTDPGTTTGTDGGDGSDGNPLEGIDTAPWMTGNGVNGTRLLSAHFGSLSGTSYRVETAQNSSGLLSLQRDGVQRVAENGDTIYEYDTRTSRGNSTTRAFVNDTWVLTETANDTRTVYSDYRVDGSIQSLNYTEQLVQYVRLGNFTVNRTYQVDGETRIEYVASGPSSVQGAQAITSFDGRFVVNPDGRLYELSVAAVQEAQYGNATTEFEFELAKVGGVDASTPAWVSTARQQATTVDFDYEYNGSVLKITHEGGDTVAAGTQVVITPQVGRGVAYTTLPANFSAGETIYVTAAGGRQLNVSFEPVPKPETGIGGAINLAMYGSNGEVVMRTGVGPTANASTGVVAPVGEPGIVGDTGAPIA</sequence>
<dbReference type="InterPro" id="IPR055959">
    <property type="entry name" value="DUF7537"/>
</dbReference>
<organism evidence="2 3">
    <name type="scientific">Halorubellus litoreus</name>
    <dbReference type="NCBI Taxonomy" id="755308"/>
    <lineage>
        <taxon>Archaea</taxon>
        <taxon>Methanobacteriati</taxon>
        <taxon>Methanobacteriota</taxon>
        <taxon>Stenosarchaea group</taxon>
        <taxon>Halobacteria</taxon>
        <taxon>Halobacteriales</taxon>
        <taxon>Halorubellaceae</taxon>
        <taxon>Halorubellus</taxon>
    </lineage>
</organism>
<dbReference type="RefSeq" id="WP_336348559.1">
    <property type="nucleotide sequence ID" value="NZ_JAZAQL010000001.1"/>
</dbReference>
<feature type="region of interest" description="Disordered" evidence="1">
    <location>
        <begin position="23"/>
        <end position="58"/>
    </location>
</feature>
<evidence type="ECO:0008006" key="4">
    <source>
        <dbReference type="Google" id="ProtNLM"/>
    </source>
</evidence>
<dbReference type="EMBL" id="JBHSXN010000001">
    <property type="protein sequence ID" value="MFC6951529.1"/>
    <property type="molecule type" value="Genomic_DNA"/>
</dbReference>
<reference evidence="2 3" key="1">
    <citation type="journal article" date="2019" name="Int. J. Syst. Evol. Microbiol.">
        <title>The Global Catalogue of Microorganisms (GCM) 10K type strain sequencing project: providing services to taxonomists for standard genome sequencing and annotation.</title>
        <authorList>
            <consortium name="The Broad Institute Genomics Platform"/>
            <consortium name="The Broad Institute Genome Sequencing Center for Infectious Disease"/>
            <person name="Wu L."/>
            <person name="Ma J."/>
        </authorList>
    </citation>
    <scope>NUCLEOTIDE SEQUENCE [LARGE SCALE GENOMIC DNA]</scope>
    <source>
        <strain evidence="2 3">GX26</strain>
    </source>
</reference>
<feature type="compositionally biased region" description="Low complexity" evidence="1">
    <location>
        <begin position="26"/>
        <end position="44"/>
    </location>
</feature>